<keyword evidence="5" id="KW-0464">Manganese</keyword>
<dbReference type="PANTHER" id="PTHR23032:SF13">
    <property type="entry name" value="BRO1 DOMAIN-CONTAINING PROTEIN BROX"/>
    <property type="match status" value="1"/>
</dbReference>
<dbReference type="InterPro" id="IPR029044">
    <property type="entry name" value="Nucleotide-diphossugar_trans"/>
</dbReference>
<feature type="disulfide bond" evidence="6">
    <location>
        <begin position="204"/>
        <end position="212"/>
    </location>
</feature>
<feature type="disulfide bond" evidence="6">
    <location>
        <begin position="160"/>
        <end position="183"/>
    </location>
</feature>
<feature type="compositionally biased region" description="Basic and acidic residues" evidence="7">
    <location>
        <begin position="633"/>
        <end position="657"/>
    </location>
</feature>
<dbReference type="GO" id="GO:0016020">
    <property type="term" value="C:membrane"/>
    <property type="evidence" value="ECO:0007669"/>
    <property type="project" value="InterPro"/>
</dbReference>
<evidence type="ECO:0000256" key="1">
    <source>
        <dbReference type="ARBA" id="ARBA00008901"/>
    </source>
</evidence>
<dbReference type="GO" id="GO:0005795">
    <property type="term" value="C:Golgi stack"/>
    <property type="evidence" value="ECO:0007669"/>
    <property type="project" value="InterPro"/>
</dbReference>
<comment type="similarity">
    <text evidence="1">Belongs to the BROX family.</text>
</comment>
<dbReference type="InterPro" id="IPR004328">
    <property type="entry name" value="BRO1_dom"/>
</dbReference>
<sequence length="664" mass="75738">MILSFSTQLYPSEFPGQDPQDCPRDITKDDALKTGCLNAEHPDSYGHYREAFITQTKHHWWWKLHFVWERVGIMHGYSGFAVFLEEDNYILPDFFHFYKAMIEFRKSSCPDCDMLALGNHNDLTDFTRLSNKVLTTGWMSTKHNIGMGISREVYYKLMGCSKEFCTYDDYNWDWTLQHLSGTCIPKPLKVLVAQGSRVLHTGDCGLHQKENCRPEWASKRVDEGLQMAKDALFPPSLALNDLQRRNDRCVRIHRMAHWFHRNPLKATAPVSFNFYGVAGSPAANKICNDLRTTRARLLEMFTDVTCNPEILKNATDAYFSLLQGFIASLDGTTQENKMRFIQNFKWTDTLQGNTPSAQQDAVFELVSMAFNVALWYTKFASRLAGKENITEPEAKDVHRSLKVAAGIFKNLKEIHIPRLITPAEKGRDLEPRVIDAYIIQCQAEAQEVTIARAIELKHNATLIAALAFETANFYQKADHTLNTLEPECSSKWRKYLQLKQHFYMAYAYCYHGQTLLAGDKCGEAIRSLQEAEKCYSRAEALCKEYRQTKGPGTTAKPSEQLFFLKLGSLIKNTLEKCQRENGFIYFHKVPAEAPQLELKASYGLAEPIPFELPPLSEQCTAEVYATFDLTKGAKNDKAKPKDEEVKPVKEPDLKPQRDTGCVIS</sequence>
<feature type="binding site" evidence="5">
    <location>
        <position position="87"/>
    </location>
    <ligand>
        <name>Mn(2+)</name>
        <dbReference type="ChEBI" id="CHEBI:29035"/>
    </ligand>
</feature>
<evidence type="ECO:0000256" key="7">
    <source>
        <dbReference type="SAM" id="MobiDB-lite"/>
    </source>
</evidence>
<dbReference type="EMBL" id="BRZM01000038">
    <property type="protein sequence ID" value="GLD59547.1"/>
    <property type="molecule type" value="Genomic_DNA"/>
</dbReference>
<dbReference type="Gene3D" id="1.25.40.280">
    <property type="entry name" value="alix/aip1 like domains"/>
    <property type="match status" value="1"/>
</dbReference>
<evidence type="ECO:0000256" key="5">
    <source>
        <dbReference type="PIRSR" id="PIRSR607754-2"/>
    </source>
</evidence>
<feature type="region of interest" description="Disordered" evidence="7">
    <location>
        <begin position="633"/>
        <end position="664"/>
    </location>
</feature>
<dbReference type="Proteomes" id="UP001279410">
    <property type="component" value="Unassembled WGS sequence"/>
</dbReference>
<dbReference type="SMART" id="SM01041">
    <property type="entry name" value="BRO1"/>
    <property type="match status" value="1"/>
</dbReference>
<dbReference type="GO" id="GO:0008455">
    <property type="term" value="F:alpha-1,6-mannosylglycoprotein 2-beta-N-acetylglucosaminyltransferase activity"/>
    <property type="evidence" value="ECO:0007669"/>
    <property type="project" value="InterPro"/>
</dbReference>
<dbReference type="Pfam" id="PF05060">
    <property type="entry name" value="MGAT2"/>
    <property type="match status" value="1"/>
</dbReference>
<dbReference type="InterPro" id="IPR038898">
    <property type="entry name" value="BROX"/>
</dbReference>
<feature type="domain" description="BRO1" evidence="8">
    <location>
        <begin position="339"/>
        <end position="656"/>
    </location>
</feature>
<keyword evidence="10" id="KW-1185">Reference proteome</keyword>
<proteinExistence type="inferred from homology"/>
<dbReference type="CDD" id="cd09243">
    <property type="entry name" value="BRO1_Brox_like"/>
    <property type="match status" value="1"/>
</dbReference>
<name>A0AAD3MQN6_LATJO</name>
<dbReference type="GO" id="GO:0009312">
    <property type="term" value="P:oligosaccharide biosynthetic process"/>
    <property type="evidence" value="ECO:0007669"/>
    <property type="project" value="InterPro"/>
</dbReference>
<evidence type="ECO:0000259" key="8">
    <source>
        <dbReference type="PROSITE" id="PS51180"/>
    </source>
</evidence>
<protein>
    <recommendedName>
        <fullName evidence="2">BRO1 domain-containing protein BROX</fullName>
    </recommendedName>
    <alternativeName>
        <fullName evidence="3">BRO1 domain- and CAAX motif-containing protein</fullName>
    </alternativeName>
</protein>
<dbReference type="AlphaFoldDB" id="A0AAD3MQN6"/>
<dbReference type="PANTHER" id="PTHR23032">
    <property type="entry name" value="BRO1 DOMAIN-CONTAINING PROTEIN BROX"/>
    <property type="match status" value="1"/>
</dbReference>
<evidence type="ECO:0000256" key="3">
    <source>
        <dbReference type="ARBA" id="ARBA00030751"/>
    </source>
</evidence>
<comment type="cofactor">
    <cofactor evidence="5">
        <name>Mn(2+)</name>
        <dbReference type="ChEBI" id="CHEBI:29035"/>
    </cofactor>
</comment>
<dbReference type="Gene3D" id="3.90.550.10">
    <property type="entry name" value="Spore Coat Polysaccharide Biosynthesis Protein SpsA, Chain A"/>
    <property type="match status" value="1"/>
</dbReference>
<dbReference type="SUPFAM" id="SSF53448">
    <property type="entry name" value="Nucleotide-diphospho-sugar transferases"/>
    <property type="match status" value="1"/>
</dbReference>
<evidence type="ECO:0000256" key="4">
    <source>
        <dbReference type="PIRSR" id="PIRSR607754-1"/>
    </source>
</evidence>
<feature type="disulfide bond" evidence="6">
    <location>
        <begin position="109"/>
        <end position="112"/>
    </location>
</feature>
<dbReference type="PROSITE" id="PS51180">
    <property type="entry name" value="BRO1"/>
    <property type="match status" value="1"/>
</dbReference>
<dbReference type="GO" id="GO:0046872">
    <property type="term" value="F:metal ion binding"/>
    <property type="evidence" value="ECO:0007669"/>
    <property type="project" value="UniProtKB-KW"/>
</dbReference>
<comment type="caution">
    <text evidence="9">The sequence shown here is derived from an EMBL/GenBank/DDBJ whole genome shotgun (WGS) entry which is preliminary data.</text>
</comment>
<dbReference type="Pfam" id="PF03097">
    <property type="entry name" value="BRO1"/>
    <property type="match status" value="1"/>
</dbReference>
<dbReference type="InterPro" id="IPR007754">
    <property type="entry name" value="GlcNAc_II"/>
</dbReference>
<evidence type="ECO:0000313" key="10">
    <source>
        <dbReference type="Proteomes" id="UP001279410"/>
    </source>
</evidence>
<gene>
    <name evidence="9" type="ORF">AKAME5_001153800</name>
</gene>
<evidence type="ECO:0000256" key="6">
    <source>
        <dbReference type="PIRSR" id="PIRSR607754-3"/>
    </source>
</evidence>
<evidence type="ECO:0000256" key="2">
    <source>
        <dbReference type="ARBA" id="ARBA00017773"/>
    </source>
</evidence>
<feature type="disulfide bond" evidence="6">
    <location>
        <begin position="22"/>
        <end position="36"/>
    </location>
</feature>
<organism evidence="9 10">
    <name type="scientific">Lates japonicus</name>
    <name type="common">Japanese lates</name>
    <dbReference type="NCBI Taxonomy" id="270547"/>
    <lineage>
        <taxon>Eukaryota</taxon>
        <taxon>Metazoa</taxon>
        <taxon>Chordata</taxon>
        <taxon>Craniata</taxon>
        <taxon>Vertebrata</taxon>
        <taxon>Euteleostomi</taxon>
        <taxon>Actinopterygii</taxon>
        <taxon>Neopterygii</taxon>
        <taxon>Teleostei</taxon>
        <taxon>Neoteleostei</taxon>
        <taxon>Acanthomorphata</taxon>
        <taxon>Carangaria</taxon>
        <taxon>Carangaria incertae sedis</taxon>
        <taxon>Centropomidae</taxon>
        <taxon>Lates</taxon>
    </lineage>
</organism>
<keyword evidence="5" id="KW-0479">Metal-binding</keyword>
<evidence type="ECO:0000313" key="9">
    <source>
        <dbReference type="EMBL" id="GLD59547.1"/>
    </source>
</evidence>
<feature type="binding site" evidence="4">
    <location>
        <begin position="55"/>
        <end position="59"/>
    </location>
    <ligand>
        <name>substrate</name>
    </ligand>
</feature>
<dbReference type="InterPro" id="IPR038499">
    <property type="entry name" value="BRO1_sf"/>
</dbReference>
<keyword evidence="6" id="KW-1015">Disulfide bond</keyword>
<feature type="binding site" evidence="5">
    <location>
        <position position="200"/>
    </location>
    <ligand>
        <name>Mn(2+)</name>
        <dbReference type="ChEBI" id="CHEBI:29035"/>
    </ligand>
</feature>
<reference evidence="9" key="1">
    <citation type="submission" date="2022-08" db="EMBL/GenBank/DDBJ databases">
        <title>Genome sequencing of akame (Lates japonicus).</title>
        <authorList>
            <person name="Hashiguchi Y."/>
            <person name="Takahashi H."/>
        </authorList>
    </citation>
    <scope>NUCLEOTIDE SEQUENCE</scope>
    <source>
        <strain evidence="9">Kochi</strain>
    </source>
</reference>
<accession>A0AAD3MQN6</accession>